<dbReference type="EMBL" id="PGXC01000060">
    <property type="protein sequence ID" value="PKK88176.1"/>
    <property type="molecule type" value="Genomic_DNA"/>
</dbReference>
<sequence length="278" mass="28453">MKFINNPIIDPFFEADDLQDLNNLRKAVDFQGFDTKTAQEELARVFLGLKDQSKENLVREQVMFFISMLARYYKPDNVPGWEAVFHFSVKNAGEHTFRIKDGKASYSKGEPLDPTCTVQCDPTGLMIQFVKLRADDLHSDSDELSDDDLEMVAGGKGGGKKKKSSFNVKKFLNLCGAEATGSSGCGIDWGGAGGCGGDGCAIAIGGLGICGAAACGAATCAADACAAAACGADACAGAACGLALGVGGCAGNACGVDIQGGADVGPCAVNVIPGTPGV</sequence>
<name>A0A2N1PIM8_9BACT</name>
<dbReference type="AlphaFoldDB" id="A0A2N1PIM8"/>
<dbReference type="InterPro" id="IPR036527">
    <property type="entry name" value="SCP2_sterol-bd_dom_sf"/>
</dbReference>
<accession>A0A2N1PIM8</accession>
<reference evidence="1 2" key="1">
    <citation type="journal article" date="2017" name="ISME J.">
        <title>Potential for microbial H2 and metal transformations associated with novel bacteria and archaea in deep terrestrial subsurface sediments.</title>
        <authorList>
            <person name="Hernsdorf A.W."/>
            <person name="Amano Y."/>
            <person name="Miyakawa K."/>
            <person name="Ise K."/>
            <person name="Suzuki Y."/>
            <person name="Anantharaman K."/>
            <person name="Probst A."/>
            <person name="Burstein D."/>
            <person name="Thomas B.C."/>
            <person name="Banfield J.F."/>
        </authorList>
    </citation>
    <scope>NUCLEOTIDE SEQUENCE [LARGE SCALE GENOMIC DNA]</scope>
    <source>
        <strain evidence="1">HGW-Wallbacteria-1</strain>
    </source>
</reference>
<evidence type="ECO:0000313" key="1">
    <source>
        <dbReference type="EMBL" id="PKK88176.1"/>
    </source>
</evidence>
<dbReference type="Proteomes" id="UP000233256">
    <property type="component" value="Unassembled WGS sequence"/>
</dbReference>
<proteinExistence type="predicted"/>
<dbReference type="SUPFAM" id="SSF55718">
    <property type="entry name" value="SCP-like"/>
    <property type="match status" value="1"/>
</dbReference>
<gene>
    <name evidence="1" type="ORF">CVV64_19930</name>
</gene>
<protein>
    <submittedName>
        <fullName evidence="1">Uncharacterized protein</fullName>
    </submittedName>
</protein>
<dbReference type="Gene3D" id="3.30.1050.10">
    <property type="entry name" value="SCP2 sterol-binding domain"/>
    <property type="match status" value="1"/>
</dbReference>
<comment type="caution">
    <text evidence="1">The sequence shown here is derived from an EMBL/GenBank/DDBJ whole genome shotgun (WGS) entry which is preliminary data.</text>
</comment>
<organism evidence="1 2">
    <name type="scientific">Candidatus Wallbacteria bacterium HGW-Wallbacteria-1</name>
    <dbReference type="NCBI Taxonomy" id="2013854"/>
    <lineage>
        <taxon>Bacteria</taxon>
        <taxon>Candidatus Walliibacteriota</taxon>
    </lineage>
</organism>
<evidence type="ECO:0000313" key="2">
    <source>
        <dbReference type="Proteomes" id="UP000233256"/>
    </source>
</evidence>